<dbReference type="SUPFAM" id="SSF160719">
    <property type="entry name" value="gpW/gp25-like"/>
    <property type="match status" value="1"/>
</dbReference>
<dbReference type="AlphaFoldDB" id="A0A2Z6DY42"/>
<dbReference type="OrthoDB" id="9802846at2"/>
<keyword evidence="3" id="KW-1185">Reference proteome</keyword>
<dbReference type="KEGG" id="htl:HPTL_0982"/>
<organism evidence="2 3">
    <name type="scientific">Hydrogenophilus thermoluteolus</name>
    <name type="common">Pseudomonas hydrogenothermophila</name>
    <dbReference type="NCBI Taxonomy" id="297"/>
    <lineage>
        <taxon>Bacteria</taxon>
        <taxon>Pseudomonadati</taxon>
        <taxon>Pseudomonadota</taxon>
        <taxon>Hydrogenophilia</taxon>
        <taxon>Hydrogenophilales</taxon>
        <taxon>Hydrogenophilaceae</taxon>
        <taxon>Hydrogenophilus</taxon>
    </lineage>
</organism>
<accession>A0A2Z6DY42</accession>
<dbReference type="Proteomes" id="UP000262004">
    <property type="component" value="Chromosome"/>
</dbReference>
<feature type="domain" description="IraD/Gp25-like" evidence="1">
    <location>
        <begin position="26"/>
        <end position="100"/>
    </location>
</feature>
<dbReference type="InterPro" id="IPR007048">
    <property type="entry name" value="IraD/Gp25-like"/>
</dbReference>
<dbReference type="EMBL" id="AP018558">
    <property type="protein sequence ID" value="BBD77249.1"/>
    <property type="molecule type" value="Genomic_DNA"/>
</dbReference>
<evidence type="ECO:0000313" key="3">
    <source>
        <dbReference type="Proteomes" id="UP000262004"/>
    </source>
</evidence>
<dbReference type="Gene3D" id="3.10.450.40">
    <property type="match status" value="1"/>
</dbReference>
<dbReference type="Pfam" id="PF04965">
    <property type="entry name" value="GPW_gp25"/>
    <property type="match status" value="1"/>
</dbReference>
<dbReference type="RefSeq" id="WP_119335001.1">
    <property type="nucleotide sequence ID" value="NZ_AP018558.1"/>
</dbReference>
<reference evidence="2 3" key="1">
    <citation type="submission" date="2018-04" db="EMBL/GenBank/DDBJ databases">
        <title>Complete genome sequence of Hydrogenophilus thermoluteolus TH-1.</title>
        <authorList>
            <person name="Arai H."/>
        </authorList>
    </citation>
    <scope>NUCLEOTIDE SEQUENCE [LARGE SCALE GENOMIC DNA]</scope>
    <source>
        <strain evidence="2 3">TH-1</strain>
    </source>
</reference>
<proteinExistence type="predicted"/>
<gene>
    <name evidence="2" type="ORF">HPTL_0982</name>
</gene>
<evidence type="ECO:0000313" key="2">
    <source>
        <dbReference type="EMBL" id="BBD77249.1"/>
    </source>
</evidence>
<sequence>MSAQSIPTSLHWQPSCGGDGFAVAYDDLRQAIRTILATRVGSDPLRPDFGSRVPDYLDWPIDRARPHVVRETVAAIRKWEPRVSVKRVRVSVAEGNPAQIVVAVYFIAADGVEVSAEVRP</sequence>
<name>A0A2Z6DY42_HYDTE</name>
<evidence type="ECO:0000259" key="1">
    <source>
        <dbReference type="Pfam" id="PF04965"/>
    </source>
</evidence>
<protein>
    <submittedName>
        <fullName evidence="2">Baseplate protein</fullName>
    </submittedName>
</protein>